<name>A0AAD1R5Q8_PELCU</name>
<gene>
    <name evidence="2" type="ORF">PECUL_23A005291</name>
</gene>
<proteinExistence type="predicted"/>
<dbReference type="Proteomes" id="UP001295444">
    <property type="component" value="Chromosome 01"/>
</dbReference>
<evidence type="ECO:0000313" key="3">
    <source>
        <dbReference type="Proteomes" id="UP001295444"/>
    </source>
</evidence>
<evidence type="ECO:0000256" key="1">
    <source>
        <dbReference type="SAM" id="MobiDB-lite"/>
    </source>
</evidence>
<keyword evidence="3" id="KW-1185">Reference proteome</keyword>
<sequence length="71" mass="7955">MDPCREDADGVRPWRDSRVNMIYGTGKQSKRTADSLEPQETGAGTPPETVRRTLEREPRGAERRPEPASSD</sequence>
<dbReference type="EMBL" id="OW240912">
    <property type="protein sequence ID" value="CAH2223909.1"/>
    <property type="molecule type" value="Genomic_DNA"/>
</dbReference>
<organism evidence="2 3">
    <name type="scientific">Pelobates cultripes</name>
    <name type="common">Western spadefoot toad</name>
    <dbReference type="NCBI Taxonomy" id="61616"/>
    <lineage>
        <taxon>Eukaryota</taxon>
        <taxon>Metazoa</taxon>
        <taxon>Chordata</taxon>
        <taxon>Craniata</taxon>
        <taxon>Vertebrata</taxon>
        <taxon>Euteleostomi</taxon>
        <taxon>Amphibia</taxon>
        <taxon>Batrachia</taxon>
        <taxon>Anura</taxon>
        <taxon>Pelobatoidea</taxon>
        <taxon>Pelobatidae</taxon>
        <taxon>Pelobates</taxon>
    </lineage>
</organism>
<feature type="compositionally biased region" description="Basic and acidic residues" evidence="1">
    <location>
        <begin position="49"/>
        <end position="71"/>
    </location>
</feature>
<feature type="non-terminal residue" evidence="2">
    <location>
        <position position="71"/>
    </location>
</feature>
<evidence type="ECO:0000313" key="2">
    <source>
        <dbReference type="EMBL" id="CAH2223909.1"/>
    </source>
</evidence>
<accession>A0AAD1R5Q8</accession>
<protein>
    <submittedName>
        <fullName evidence="2">Uncharacterized protein</fullName>
    </submittedName>
</protein>
<feature type="region of interest" description="Disordered" evidence="1">
    <location>
        <begin position="1"/>
        <end position="71"/>
    </location>
</feature>
<feature type="compositionally biased region" description="Basic and acidic residues" evidence="1">
    <location>
        <begin position="1"/>
        <end position="18"/>
    </location>
</feature>
<dbReference type="AlphaFoldDB" id="A0AAD1R5Q8"/>
<reference evidence="2" key="1">
    <citation type="submission" date="2022-03" db="EMBL/GenBank/DDBJ databases">
        <authorList>
            <person name="Alioto T."/>
            <person name="Alioto T."/>
            <person name="Gomez Garrido J."/>
        </authorList>
    </citation>
    <scope>NUCLEOTIDE SEQUENCE</scope>
</reference>